<organism evidence="3 4">
    <name type="scientific">Streptacidiphilus pinicola</name>
    <dbReference type="NCBI Taxonomy" id="2219663"/>
    <lineage>
        <taxon>Bacteria</taxon>
        <taxon>Bacillati</taxon>
        <taxon>Actinomycetota</taxon>
        <taxon>Actinomycetes</taxon>
        <taxon>Kitasatosporales</taxon>
        <taxon>Streptomycetaceae</taxon>
        <taxon>Streptacidiphilus</taxon>
    </lineage>
</organism>
<accession>A0A2X0ILZ4</accession>
<dbReference type="Proteomes" id="UP000248889">
    <property type="component" value="Unassembled WGS sequence"/>
</dbReference>
<feature type="transmembrane region" description="Helical" evidence="1">
    <location>
        <begin position="105"/>
        <end position="123"/>
    </location>
</feature>
<name>A0A2X0ILZ4_9ACTN</name>
<feature type="transmembrane region" description="Helical" evidence="1">
    <location>
        <begin position="72"/>
        <end position="93"/>
    </location>
</feature>
<keyword evidence="1" id="KW-1133">Transmembrane helix</keyword>
<keyword evidence="1" id="KW-0812">Transmembrane</keyword>
<dbReference type="InterPro" id="IPR050039">
    <property type="entry name" value="MAB_1171c-like"/>
</dbReference>
<dbReference type="Pfam" id="PF20182">
    <property type="entry name" value="DUF6545"/>
    <property type="match status" value="1"/>
</dbReference>
<sequence>MLLFTIVYGILAVINTCALVYKLRDLIRDPRNRELQLLCLAIFCYDAPFVLASPAVYTGIDKAFHIPNVSTLIVYISVAVCLTAFVTLLMSWSSAQNKTRLRHRLLVSYSVLSLAVMTLFFFLGQPNVGGAEHPTDFDVHYEATPYISVFLLSYQLLFCVSEGMLGVLCWRYARMVEDRPWLARGLRIVTVGAVFGEGYSVPKIVNMVWDQIGPSPLHTVSSVVAPMSASVSAALFSLGFTMPAWGAGYARLRELTVAYRRYQRIYPLWHDVATTLPGIVLFQSAPRTTRWTFRNAWRLAGRLVVEVRDGRLALRPKGDPEVRYELQDIELLLGRQITEIRDAQWQLRLSFTEQTAEISRELAAGLALSGEDADAVVEAAQLAIALKAHAAGVQVPGEDESPLLDLAEGDDDVEAAWLMKVADAYRTSPVIPLALARAVQAETADTGAGA</sequence>
<dbReference type="EMBL" id="QKYN01000032">
    <property type="protein sequence ID" value="RAG86142.1"/>
    <property type="molecule type" value="Genomic_DNA"/>
</dbReference>
<evidence type="ECO:0000313" key="3">
    <source>
        <dbReference type="EMBL" id="RAG86142.1"/>
    </source>
</evidence>
<reference evidence="3 4" key="1">
    <citation type="submission" date="2018-06" db="EMBL/GenBank/DDBJ databases">
        <title>Streptacidiphilus pinicola sp. nov., isolated from pine grove soil.</title>
        <authorList>
            <person name="Roh S.G."/>
            <person name="Park S."/>
            <person name="Kim M.-K."/>
            <person name="Yun B.-R."/>
            <person name="Park J."/>
            <person name="Kim M.J."/>
            <person name="Kim Y.S."/>
            <person name="Kim S.B."/>
        </authorList>
    </citation>
    <scope>NUCLEOTIDE SEQUENCE [LARGE SCALE GENOMIC DNA]</scope>
    <source>
        <strain evidence="3 4">MMS16-CNU450</strain>
    </source>
</reference>
<keyword evidence="1" id="KW-0472">Membrane</keyword>
<evidence type="ECO:0000313" key="4">
    <source>
        <dbReference type="Proteomes" id="UP000248889"/>
    </source>
</evidence>
<dbReference type="AlphaFoldDB" id="A0A2X0ILZ4"/>
<dbReference type="OrthoDB" id="3685619at2"/>
<proteinExistence type="predicted"/>
<dbReference type="NCBIfam" id="NF042915">
    <property type="entry name" value="MAB_1171c_fam"/>
    <property type="match status" value="1"/>
</dbReference>
<evidence type="ECO:0000259" key="2">
    <source>
        <dbReference type="Pfam" id="PF20182"/>
    </source>
</evidence>
<evidence type="ECO:0000256" key="1">
    <source>
        <dbReference type="SAM" id="Phobius"/>
    </source>
</evidence>
<comment type="caution">
    <text evidence="3">The sequence shown here is derived from an EMBL/GenBank/DDBJ whole genome shotgun (WGS) entry which is preliminary data.</text>
</comment>
<keyword evidence="4" id="KW-1185">Reference proteome</keyword>
<feature type="transmembrane region" description="Helical" evidence="1">
    <location>
        <begin position="35"/>
        <end position="60"/>
    </location>
</feature>
<gene>
    <name evidence="3" type="ORF">DN069_08155</name>
</gene>
<dbReference type="RefSeq" id="WP_111500179.1">
    <property type="nucleotide sequence ID" value="NZ_QKYN01000032.1"/>
</dbReference>
<dbReference type="InterPro" id="IPR046675">
    <property type="entry name" value="DUF6545"/>
</dbReference>
<feature type="transmembrane region" description="Helical" evidence="1">
    <location>
        <begin position="6"/>
        <end position="23"/>
    </location>
</feature>
<feature type="domain" description="DUF6545" evidence="2">
    <location>
        <begin position="325"/>
        <end position="426"/>
    </location>
</feature>
<protein>
    <recommendedName>
        <fullName evidence="2">DUF6545 domain-containing protein</fullName>
    </recommendedName>
</protein>
<feature type="transmembrane region" description="Helical" evidence="1">
    <location>
        <begin position="143"/>
        <end position="169"/>
    </location>
</feature>